<protein>
    <submittedName>
        <fullName evidence="2">Uncharacterized protein</fullName>
    </submittedName>
</protein>
<feature type="transmembrane region" description="Helical" evidence="1">
    <location>
        <begin position="81"/>
        <end position="106"/>
    </location>
</feature>
<dbReference type="AlphaFoldDB" id="A0A1G2FR61"/>
<name>A0A1G2FR61_9BACT</name>
<sequence>MWIKKIAKLGLLLSLKESYLFCRNSLGLVWHPFKTLAVMSREKDRSQQLLILGWPVYVLFLGIGFTWFGRRLLATSPEWGLGAKGLFGLTLVAFLSFGTYLGYWWVRLWRQR</sequence>
<keyword evidence="1" id="KW-0812">Transmembrane</keyword>
<evidence type="ECO:0000313" key="2">
    <source>
        <dbReference type="EMBL" id="OGZ40088.1"/>
    </source>
</evidence>
<keyword evidence="1" id="KW-1133">Transmembrane helix</keyword>
<comment type="caution">
    <text evidence="2">The sequence shown here is derived from an EMBL/GenBank/DDBJ whole genome shotgun (WGS) entry which is preliminary data.</text>
</comment>
<dbReference type="EMBL" id="MHNF01000041">
    <property type="protein sequence ID" value="OGZ40088.1"/>
    <property type="molecule type" value="Genomic_DNA"/>
</dbReference>
<feature type="transmembrane region" description="Helical" evidence="1">
    <location>
        <begin position="49"/>
        <end position="69"/>
    </location>
</feature>
<organism evidence="2 3">
    <name type="scientific">Candidatus Portnoybacteria bacterium RIFCSPLOWO2_02_FULL_39_11</name>
    <dbReference type="NCBI Taxonomy" id="1802001"/>
    <lineage>
        <taxon>Bacteria</taxon>
        <taxon>Candidatus Portnoyibacteriota</taxon>
    </lineage>
</organism>
<proteinExistence type="predicted"/>
<keyword evidence="1" id="KW-0472">Membrane</keyword>
<reference evidence="2 3" key="1">
    <citation type="journal article" date="2016" name="Nat. Commun.">
        <title>Thousands of microbial genomes shed light on interconnected biogeochemical processes in an aquifer system.</title>
        <authorList>
            <person name="Anantharaman K."/>
            <person name="Brown C.T."/>
            <person name="Hug L.A."/>
            <person name="Sharon I."/>
            <person name="Castelle C.J."/>
            <person name="Probst A.J."/>
            <person name="Thomas B.C."/>
            <person name="Singh A."/>
            <person name="Wilkins M.J."/>
            <person name="Karaoz U."/>
            <person name="Brodie E.L."/>
            <person name="Williams K.H."/>
            <person name="Hubbard S.S."/>
            <person name="Banfield J.F."/>
        </authorList>
    </citation>
    <scope>NUCLEOTIDE SEQUENCE [LARGE SCALE GENOMIC DNA]</scope>
</reference>
<dbReference type="Proteomes" id="UP000177126">
    <property type="component" value="Unassembled WGS sequence"/>
</dbReference>
<accession>A0A1G2FR61</accession>
<gene>
    <name evidence="2" type="ORF">A3B04_02455</name>
</gene>
<evidence type="ECO:0000313" key="3">
    <source>
        <dbReference type="Proteomes" id="UP000177126"/>
    </source>
</evidence>
<evidence type="ECO:0000256" key="1">
    <source>
        <dbReference type="SAM" id="Phobius"/>
    </source>
</evidence>